<reference evidence="4" key="1">
    <citation type="journal article" date="2019" name="Int. J. Syst. Evol. Microbiol.">
        <title>The Global Catalogue of Microorganisms (GCM) 10K type strain sequencing project: providing services to taxonomists for standard genome sequencing and annotation.</title>
        <authorList>
            <consortium name="The Broad Institute Genomics Platform"/>
            <consortium name="The Broad Institute Genome Sequencing Center for Infectious Disease"/>
            <person name="Wu L."/>
            <person name="Ma J."/>
        </authorList>
    </citation>
    <scope>NUCLEOTIDE SEQUENCE [LARGE SCALE GENOMIC DNA]</scope>
    <source>
        <strain evidence="4">JCM 30742</strain>
    </source>
</reference>
<evidence type="ECO:0000313" key="4">
    <source>
        <dbReference type="Proteomes" id="UP001500752"/>
    </source>
</evidence>
<dbReference type="InterPro" id="IPR000073">
    <property type="entry name" value="AB_hydrolase_1"/>
</dbReference>
<proteinExistence type="predicted"/>
<feature type="domain" description="AB hydrolase-1" evidence="2">
    <location>
        <begin position="25"/>
        <end position="252"/>
    </location>
</feature>
<organism evidence="3 4">
    <name type="scientific">Arthrobacter ginkgonis</name>
    <dbReference type="NCBI Taxonomy" id="1630594"/>
    <lineage>
        <taxon>Bacteria</taxon>
        <taxon>Bacillati</taxon>
        <taxon>Actinomycetota</taxon>
        <taxon>Actinomycetes</taxon>
        <taxon>Micrococcales</taxon>
        <taxon>Micrococcaceae</taxon>
        <taxon>Arthrobacter</taxon>
    </lineage>
</organism>
<dbReference type="InterPro" id="IPR050266">
    <property type="entry name" value="AB_hydrolase_sf"/>
</dbReference>
<dbReference type="Pfam" id="PF00561">
    <property type="entry name" value="Abhydrolase_1"/>
    <property type="match status" value="1"/>
</dbReference>
<evidence type="ECO:0000259" key="2">
    <source>
        <dbReference type="Pfam" id="PF00561"/>
    </source>
</evidence>
<name>A0ABP7DDW4_9MICC</name>
<dbReference type="GO" id="GO:0016787">
    <property type="term" value="F:hydrolase activity"/>
    <property type="evidence" value="ECO:0007669"/>
    <property type="project" value="UniProtKB-KW"/>
</dbReference>
<dbReference type="RefSeq" id="WP_345154225.1">
    <property type="nucleotide sequence ID" value="NZ_BAABEO010000034.1"/>
</dbReference>
<evidence type="ECO:0000313" key="3">
    <source>
        <dbReference type="EMBL" id="GAA3702315.1"/>
    </source>
</evidence>
<keyword evidence="4" id="KW-1185">Reference proteome</keyword>
<dbReference type="Gene3D" id="3.40.50.1820">
    <property type="entry name" value="alpha/beta hydrolase"/>
    <property type="match status" value="1"/>
</dbReference>
<dbReference type="EMBL" id="BAABEO010000034">
    <property type="protein sequence ID" value="GAA3702315.1"/>
    <property type="molecule type" value="Genomic_DNA"/>
</dbReference>
<keyword evidence="1 3" id="KW-0378">Hydrolase</keyword>
<sequence length="267" mass="28226">MPTATVNDAALAYLDSAPGADTDKVLLLLHGHAFDKSMWAGQVEHFGALGWRVIAPDLRGFGKSEVTPGIVYTEEFAADAIGLLDALKVPAAVVLGYSMGGQVAMEIQHSYPERVRALAIVDTVPQAEDAAGRRRRNTVADRLVTEGMQAYASDVLGVMIAAHNVQAKPGVAAKVLEMIRRSPAAGSAAAMRGRAARRDFTETLRAVTVPALVIAGADDAFDDGAGARMHELMPHSTFVRIDGAGHTPNMEQPQAFNAALEEFLAGL</sequence>
<protein>
    <submittedName>
        <fullName evidence="3">Alpha/beta fold hydrolase</fullName>
    </submittedName>
</protein>
<gene>
    <name evidence="3" type="ORF">GCM10023081_43400</name>
</gene>
<dbReference type="InterPro" id="IPR029058">
    <property type="entry name" value="AB_hydrolase_fold"/>
</dbReference>
<dbReference type="PRINTS" id="PR00412">
    <property type="entry name" value="EPOXHYDRLASE"/>
</dbReference>
<dbReference type="SUPFAM" id="SSF53474">
    <property type="entry name" value="alpha/beta-Hydrolases"/>
    <property type="match status" value="1"/>
</dbReference>
<accession>A0ABP7DDW4</accession>
<comment type="caution">
    <text evidence="3">The sequence shown here is derived from an EMBL/GenBank/DDBJ whole genome shotgun (WGS) entry which is preliminary data.</text>
</comment>
<dbReference type="InterPro" id="IPR000639">
    <property type="entry name" value="Epox_hydrolase-like"/>
</dbReference>
<dbReference type="PRINTS" id="PR00111">
    <property type="entry name" value="ABHYDROLASE"/>
</dbReference>
<dbReference type="Proteomes" id="UP001500752">
    <property type="component" value="Unassembled WGS sequence"/>
</dbReference>
<dbReference type="PANTHER" id="PTHR43798:SF31">
    <property type="entry name" value="AB HYDROLASE SUPERFAMILY PROTEIN YCLE"/>
    <property type="match status" value="1"/>
</dbReference>
<evidence type="ECO:0000256" key="1">
    <source>
        <dbReference type="ARBA" id="ARBA00022801"/>
    </source>
</evidence>
<dbReference type="PANTHER" id="PTHR43798">
    <property type="entry name" value="MONOACYLGLYCEROL LIPASE"/>
    <property type="match status" value="1"/>
</dbReference>